<name>A0AAN6W0U7_9PEZI</name>
<reference evidence="1" key="1">
    <citation type="journal article" date="2023" name="Mol. Phylogenet. Evol.">
        <title>Genome-scale phylogeny and comparative genomics of the fungal order Sordariales.</title>
        <authorList>
            <person name="Hensen N."/>
            <person name="Bonometti L."/>
            <person name="Westerberg I."/>
            <person name="Brannstrom I.O."/>
            <person name="Guillou S."/>
            <person name="Cros-Aarteil S."/>
            <person name="Calhoun S."/>
            <person name="Haridas S."/>
            <person name="Kuo A."/>
            <person name="Mondo S."/>
            <person name="Pangilinan J."/>
            <person name="Riley R."/>
            <person name="LaButti K."/>
            <person name="Andreopoulos B."/>
            <person name="Lipzen A."/>
            <person name="Chen C."/>
            <person name="Yan M."/>
            <person name="Daum C."/>
            <person name="Ng V."/>
            <person name="Clum A."/>
            <person name="Steindorff A."/>
            <person name="Ohm R.A."/>
            <person name="Martin F."/>
            <person name="Silar P."/>
            <person name="Natvig D.O."/>
            <person name="Lalanne C."/>
            <person name="Gautier V."/>
            <person name="Ament-Velasquez S.L."/>
            <person name="Kruys A."/>
            <person name="Hutchinson M.I."/>
            <person name="Powell A.J."/>
            <person name="Barry K."/>
            <person name="Miller A.N."/>
            <person name="Grigoriev I.V."/>
            <person name="Debuchy R."/>
            <person name="Gladieux P."/>
            <person name="Hiltunen Thoren M."/>
            <person name="Johannesson H."/>
        </authorList>
    </citation>
    <scope>NUCLEOTIDE SEQUENCE</scope>
    <source>
        <strain evidence="1">CBS 892.96</strain>
    </source>
</reference>
<protein>
    <submittedName>
        <fullName evidence="1">Uncharacterized protein</fullName>
    </submittedName>
</protein>
<comment type="caution">
    <text evidence="1">The sequence shown here is derived from an EMBL/GenBank/DDBJ whole genome shotgun (WGS) entry which is preliminary data.</text>
</comment>
<organism evidence="1 2">
    <name type="scientific">Triangularia setosa</name>
    <dbReference type="NCBI Taxonomy" id="2587417"/>
    <lineage>
        <taxon>Eukaryota</taxon>
        <taxon>Fungi</taxon>
        <taxon>Dikarya</taxon>
        <taxon>Ascomycota</taxon>
        <taxon>Pezizomycotina</taxon>
        <taxon>Sordariomycetes</taxon>
        <taxon>Sordariomycetidae</taxon>
        <taxon>Sordariales</taxon>
        <taxon>Podosporaceae</taxon>
        <taxon>Triangularia</taxon>
    </lineage>
</organism>
<dbReference type="Proteomes" id="UP001302321">
    <property type="component" value="Unassembled WGS sequence"/>
</dbReference>
<gene>
    <name evidence="1" type="ORF">QBC36DRAFT_59613</name>
</gene>
<accession>A0AAN6W0U7</accession>
<reference evidence="1" key="2">
    <citation type="submission" date="2023-05" db="EMBL/GenBank/DDBJ databases">
        <authorList>
            <consortium name="Lawrence Berkeley National Laboratory"/>
            <person name="Steindorff A."/>
            <person name="Hensen N."/>
            <person name="Bonometti L."/>
            <person name="Westerberg I."/>
            <person name="Brannstrom I.O."/>
            <person name="Guillou S."/>
            <person name="Cros-Aarteil S."/>
            <person name="Calhoun S."/>
            <person name="Haridas S."/>
            <person name="Kuo A."/>
            <person name="Mondo S."/>
            <person name="Pangilinan J."/>
            <person name="Riley R."/>
            <person name="Labutti K."/>
            <person name="Andreopoulos B."/>
            <person name="Lipzen A."/>
            <person name="Chen C."/>
            <person name="Yanf M."/>
            <person name="Daum C."/>
            <person name="Ng V."/>
            <person name="Clum A."/>
            <person name="Ohm R."/>
            <person name="Martin F."/>
            <person name="Silar P."/>
            <person name="Natvig D."/>
            <person name="Lalanne C."/>
            <person name="Gautier V."/>
            <person name="Ament-Velasquez S.L."/>
            <person name="Kruys A."/>
            <person name="Hutchinson M.I."/>
            <person name="Powell A.J."/>
            <person name="Barry K."/>
            <person name="Miller A.N."/>
            <person name="Grigoriev I.V."/>
            <person name="Debuchy R."/>
            <person name="Gladieux P."/>
            <person name="Thoren M.H."/>
            <person name="Johannesson H."/>
        </authorList>
    </citation>
    <scope>NUCLEOTIDE SEQUENCE</scope>
    <source>
        <strain evidence="1">CBS 892.96</strain>
    </source>
</reference>
<feature type="non-terminal residue" evidence="1">
    <location>
        <position position="1"/>
    </location>
</feature>
<evidence type="ECO:0000313" key="1">
    <source>
        <dbReference type="EMBL" id="KAK4173328.1"/>
    </source>
</evidence>
<evidence type="ECO:0000313" key="2">
    <source>
        <dbReference type="Proteomes" id="UP001302321"/>
    </source>
</evidence>
<proteinExistence type="predicted"/>
<sequence length="62" mass="6504">VISILIAAGIKELEGRVVSGRISFAGSDGEGVWHDFDNVGGILTGSLEETSQGSERAWEGDK</sequence>
<dbReference type="AlphaFoldDB" id="A0AAN6W0U7"/>
<keyword evidence="2" id="KW-1185">Reference proteome</keyword>
<dbReference type="EMBL" id="MU866352">
    <property type="protein sequence ID" value="KAK4173328.1"/>
    <property type="molecule type" value="Genomic_DNA"/>
</dbReference>